<organism evidence="1 2">
    <name type="scientific">Pseudomonas orientalis</name>
    <dbReference type="NCBI Taxonomy" id="76758"/>
    <lineage>
        <taxon>Bacteria</taxon>
        <taxon>Pseudomonadati</taxon>
        <taxon>Pseudomonadota</taxon>
        <taxon>Gammaproteobacteria</taxon>
        <taxon>Pseudomonadales</taxon>
        <taxon>Pseudomonadaceae</taxon>
        <taxon>Pseudomonas</taxon>
    </lineage>
</organism>
<evidence type="ECO:0000313" key="1">
    <source>
        <dbReference type="EMBL" id="AUZ47788.1"/>
    </source>
</evidence>
<proteinExistence type="predicted"/>
<reference evidence="1 2" key="1">
    <citation type="journal article" date="2018" name="Front. Microbiol.">
        <title>Pseudomonas orientalis F9: A Potent Antagonist against Phytopathogens with Phytotoxic Effect in the Apple Flower.</title>
        <authorList>
            <person name="Zengerer V."/>
            <person name="Schmid M."/>
            <person name="Bieri M."/>
            <person name="Muller D.C."/>
            <person name="Remus-Emsermann M.N.P."/>
            <person name="Ahrens C.H."/>
            <person name="Pelludat C."/>
        </authorList>
    </citation>
    <scope>NUCLEOTIDE SEQUENCE [LARGE SCALE GENOMIC DNA]</scope>
    <source>
        <strain evidence="1 2">F9</strain>
    </source>
</reference>
<dbReference type="Proteomes" id="UP000239888">
    <property type="component" value="Chromosome"/>
</dbReference>
<gene>
    <name evidence="1" type="ORF">BOP93_20085</name>
</gene>
<dbReference type="RefSeq" id="WP_104504486.1">
    <property type="nucleotide sequence ID" value="NZ_CP018049.1"/>
</dbReference>
<accession>A0A2L0S0I5</accession>
<dbReference type="EMBL" id="CP018049">
    <property type="protein sequence ID" value="AUZ47788.1"/>
    <property type="molecule type" value="Genomic_DNA"/>
</dbReference>
<dbReference type="KEGG" id="poi:BOP93_20085"/>
<name>A0A2L0S0I5_9PSED</name>
<dbReference type="AlphaFoldDB" id="A0A2L0S0I5"/>
<protein>
    <submittedName>
        <fullName evidence="1">Uncharacterized protein</fullName>
    </submittedName>
</protein>
<evidence type="ECO:0000313" key="2">
    <source>
        <dbReference type="Proteomes" id="UP000239888"/>
    </source>
</evidence>
<sequence length="146" mass="16324">MHTSKKGQKTIFAKGVVGCNVSFAATPFTSDSVNFYDASATDYSIVAYDGKANPRMVYIRMNKKITPGTYDFKINPENPEVFAYYYHAHENFGWYYHAEEGKFVLKSVDFEKLEIDATFAFTSTNTPDEQPMAVQNGVLTITGPSA</sequence>